<sequence length="295" mass="34754">MKNKRPYKNIVDLKLEMKKILIDFQSIDSNMIAIGMDYKYYLDSNFSDNKIYALRDKIQYRLKATKLHINILINLINSLDQELSIIYSEENLGINIHSHFEQRKLDISALFDSVIFHIISTFDYVSNLVVFLSLKGDNKFKWTQLARSVRGKSELSNLNFSDLINELDRTFVGRLYDHRSNIIHYGNDIRKSSLSIEVMKEKVKTKIISSHSFNRNFKELKDLAKENDLSISFVLLWLLKKTTDSIIDIQFSLKEYMEQNKKIENPPMFIKGPNNEPLPASKNYWKRKKKLKQNE</sequence>
<evidence type="ECO:0000313" key="2">
    <source>
        <dbReference type="EMBL" id="BFP68881.1"/>
    </source>
</evidence>
<gene>
    <name evidence="2" type="ORF">Pbs1_22240</name>
</gene>
<feature type="region of interest" description="Disordered" evidence="1">
    <location>
        <begin position="265"/>
        <end position="295"/>
    </location>
</feature>
<evidence type="ECO:0000256" key="1">
    <source>
        <dbReference type="SAM" id="MobiDB-lite"/>
    </source>
</evidence>
<evidence type="ECO:0008006" key="3">
    <source>
        <dbReference type="Google" id="ProtNLM"/>
    </source>
</evidence>
<protein>
    <recommendedName>
        <fullName evidence="3">Cthe-2314-like HEPN domain-containing protein</fullName>
    </recommendedName>
</protein>
<name>A0AB33KX06_9FLAO</name>
<dbReference type="EMBL" id="AP035888">
    <property type="protein sequence ID" value="BFP68881.1"/>
    <property type="molecule type" value="Genomic_DNA"/>
</dbReference>
<dbReference type="AlphaFoldDB" id="A0AB33KX06"/>
<accession>A0AB33KX06</accession>
<reference evidence="2" key="1">
    <citation type="submission" date="2024-08" db="EMBL/GenBank/DDBJ databases">
        <title>Whole genome sequence of Tenacibaculum sp. strain pbs-1 associated with black-spot shell disease in Akoya pearl oysters.</title>
        <authorList>
            <person name="Sakatoku A."/>
            <person name="Suzuki T."/>
            <person name="Hatano K."/>
            <person name="Seki M."/>
            <person name="Tanaka D."/>
            <person name="Nakamura S."/>
            <person name="Suzuki N."/>
            <person name="Isshiki T."/>
        </authorList>
    </citation>
    <scope>NUCLEOTIDE SEQUENCE</scope>
    <source>
        <strain evidence="2">Pbs-1</strain>
    </source>
</reference>
<proteinExistence type="predicted"/>
<organism evidence="2">
    <name type="scientific">Tenacibaculum sp. Pbs-1</name>
    <dbReference type="NCBI Taxonomy" id="3238748"/>
    <lineage>
        <taxon>Bacteria</taxon>
        <taxon>Pseudomonadati</taxon>
        <taxon>Bacteroidota</taxon>
        <taxon>Flavobacteriia</taxon>
        <taxon>Flavobacteriales</taxon>
        <taxon>Flavobacteriaceae</taxon>
        <taxon>Tenacibaculum</taxon>
    </lineage>
</organism>
<feature type="compositionally biased region" description="Basic residues" evidence="1">
    <location>
        <begin position="284"/>
        <end position="295"/>
    </location>
</feature>